<reference evidence="3" key="1">
    <citation type="submission" date="2020-07" db="EMBL/GenBank/DDBJ databases">
        <title>Huge and variable diversity of episymbiotic CPR bacteria and DPANN archaea in groundwater ecosystems.</title>
        <authorList>
            <person name="He C.Y."/>
            <person name="Keren R."/>
            <person name="Whittaker M."/>
            <person name="Farag I.F."/>
            <person name="Doudna J."/>
            <person name="Cate J.H.D."/>
            <person name="Banfield J.F."/>
        </authorList>
    </citation>
    <scope>NUCLEOTIDE SEQUENCE</scope>
    <source>
        <strain evidence="3">NC_groundwater_1586_Pr3_B-0.1um_66_15</strain>
    </source>
</reference>
<dbReference type="InterPro" id="IPR013430">
    <property type="entry name" value="Toxin_antidote_HigA"/>
</dbReference>
<dbReference type="SUPFAM" id="SSF47413">
    <property type="entry name" value="lambda repressor-like DNA-binding domains"/>
    <property type="match status" value="1"/>
</dbReference>
<dbReference type="NCBIfam" id="TIGR02607">
    <property type="entry name" value="antidote_HigA"/>
    <property type="match status" value="1"/>
</dbReference>
<feature type="domain" description="HTH cro/C1-type" evidence="2">
    <location>
        <begin position="41"/>
        <end position="95"/>
    </location>
</feature>
<gene>
    <name evidence="3" type="ORF">HY834_08700</name>
</gene>
<evidence type="ECO:0000313" key="4">
    <source>
        <dbReference type="Proteomes" id="UP000782610"/>
    </source>
</evidence>
<comment type="caution">
    <text evidence="3">The sequence shown here is derived from an EMBL/GenBank/DDBJ whole genome shotgun (WGS) entry which is preliminary data.</text>
</comment>
<evidence type="ECO:0000313" key="3">
    <source>
        <dbReference type="EMBL" id="MBI4921816.1"/>
    </source>
</evidence>
<dbReference type="EMBL" id="JACRAF010000024">
    <property type="protein sequence ID" value="MBI4921816.1"/>
    <property type="molecule type" value="Genomic_DNA"/>
</dbReference>
<protein>
    <submittedName>
        <fullName evidence="3">HigA family addiction module antidote protein</fullName>
    </submittedName>
</protein>
<dbReference type="AlphaFoldDB" id="A0A933NY90"/>
<dbReference type="CDD" id="cd00093">
    <property type="entry name" value="HTH_XRE"/>
    <property type="match status" value="1"/>
</dbReference>
<proteinExistence type="predicted"/>
<dbReference type="Proteomes" id="UP000782610">
    <property type="component" value="Unassembled WGS sequence"/>
</dbReference>
<dbReference type="PANTHER" id="PTHR36924:SF1">
    <property type="entry name" value="ANTITOXIN HIGA-1"/>
    <property type="match status" value="1"/>
</dbReference>
<evidence type="ECO:0000259" key="2">
    <source>
        <dbReference type="PROSITE" id="PS50943"/>
    </source>
</evidence>
<dbReference type="PANTHER" id="PTHR36924">
    <property type="entry name" value="ANTITOXIN HIGA-1"/>
    <property type="match status" value="1"/>
</dbReference>
<accession>A0A933NY90</accession>
<sequence length="123" mass="13403">MISGASASGGAMVLMMSKSWTITEFGKMKKLDPIPPGEILLEEFLVPMGISQTRLASDIDVPASRIAEIVNGRRTITADTALRLGAYFGTAPQMWLNLQASFDLRVAESSYWPDAKARIRARA</sequence>
<name>A0A933NY90_9HYPH</name>
<dbReference type="GO" id="GO:0003677">
    <property type="term" value="F:DNA binding"/>
    <property type="evidence" value="ECO:0007669"/>
    <property type="project" value="UniProtKB-KW"/>
</dbReference>
<dbReference type="Pfam" id="PF01381">
    <property type="entry name" value="HTH_3"/>
    <property type="match status" value="1"/>
</dbReference>
<dbReference type="SMART" id="SM00530">
    <property type="entry name" value="HTH_XRE"/>
    <property type="match status" value="1"/>
</dbReference>
<dbReference type="Gene3D" id="1.10.260.40">
    <property type="entry name" value="lambda repressor-like DNA-binding domains"/>
    <property type="match status" value="1"/>
</dbReference>
<dbReference type="PROSITE" id="PS50943">
    <property type="entry name" value="HTH_CROC1"/>
    <property type="match status" value="1"/>
</dbReference>
<organism evidence="3 4">
    <name type="scientific">Devosia nanyangense</name>
    <dbReference type="NCBI Taxonomy" id="1228055"/>
    <lineage>
        <taxon>Bacteria</taxon>
        <taxon>Pseudomonadati</taxon>
        <taxon>Pseudomonadota</taxon>
        <taxon>Alphaproteobacteria</taxon>
        <taxon>Hyphomicrobiales</taxon>
        <taxon>Devosiaceae</taxon>
        <taxon>Devosia</taxon>
    </lineage>
</organism>
<dbReference type="InterPro" id="IPR010982">
    <property type="entry name" value="Lambda_DNA-bd_dom_sf"/>
</dbReference>
<keyword evidence="1" id="KW-0238">DNA-binding</keyword>
<dbReference type="InterPro" id="IPR001387">
    <property type="entry name" value="Cro/C1-type_HTH"/>
</dbReference>
<evidence type="ECO:0000256" key="1">
    <source>
        <dbReference type="ARBA" id="ARBA00023125"/>
    </source>
</evidence>